<sequence>MTSPSHEIARAVIIGAGPAGLMAAEMLTDHGIAVDIYDAMPSPARKFLMAGKSGLNITHTEGLEMFLARYSEDEGRLAEIVADFTPHMIIRWMEELGIEAQTGPTGRVFPSMMKASPLLRAWLRRLEDGGATLHTRHRWTGWDEDGALLFETPDGPKAVTAEVVIFALGGASWSRLGSDGAWAEHFAKEDIPVTPFMPSNSGFLVDWSAHMNETYAGAPVKNIRLTAGDVSTRAEFVITERGVESGGIYMVSAPLREALAAGEALLNIDLLPDVSEEALTERLSRPRGRQSMSNHLRKAARLTGVKKALLYEFTPKEVLEDAAALAKAIKSLPLRITGMVPLDEAISTTGGVPFAALTEELMLEDRPGTFCAGEMLGWDAPTGGYLLTACFATGRRAGQGACSWLLDSAAPNGQNGVTDKGDAA</sequence>
<dbReference type="NCBIfam" id="TIGR00275">
    <property type="entry name" value="aminoacetone oxidase family FAD-binding enzyme"/>
    <property type="match status" value="1"/>
</dbReference>
<dbReference type="InterPro" id="IPR004792">
    <property type="entry name" value="BaiN-like"/>
</dbReference>
<dbReference type="Pfam" id="PF22780">
    <property type="entry name" value="HI0933_like_1st"/>
    <property type="match status" value="1"/>
</dbReference>
<protein>
    <submittedName>
        <fullName evidence="6">TIGR03862 family flavoprotein</fullName>
    </submittedName>
</protein>
<dbReference type="InterPro" id="IPR023166">
    <property type="entry name" value="BaiN-like_dom_sf"/>
</dbReference>
<reference evidence="6 7" key="1">
    <citation type="submission" date="2018-08" db="EMBL/GenBank/DDBJ databases">
        <title>Parvularcula sp. SM1705, isolated from surface water of the South Sea China.</title>
        <authorList>
            <person name="Sun L."/>
        </authorList>
    </citation>
    <scope>NUCLEOTIDE SEQUENCE [LARGE SCALE GENOMIC DNA]</scope>
    <source>
        <strain evidence="6 7">SM1705</strain>
    </source>
</reference>
<dbReference type="InterPro" id="IPR055178">
    <property type="entry name" value="RsdA/BaiN/AoA(So)-like_dom"/>
</dbReference>
<proteinExistence type="predicted"/>
<dbReference type="PANTHER" id="PTHR42887:SF1">
    <property type="entry name" value="BLR3961 PROTEIN"/>
    <property type="match status" value="1"/>
</dbReference>
<gene>
    <name evidence="6" type="ORF">DX908_11560</name>
</gene>
<dbReference type="NCBIfam" id="TIGR03862">
    <property type="entry name" value="flavo_PP4765"/>
    <property type="match status" value="1"/>
</dbReference>
<dbReference type="Gene3D" id="1.10.8.260">
    <property type="entry name" value="HI0933 insert domain-like"/>
    <property type="match status" value="1"/>
</dbReference>
<evidence type="ECO:0000256" key="1">
    <source>
        <dbReference type="ARBA" id="ARBA00001974"/>
    </source>
</evidence>
<dbReference type="InParanoid" id="A0A371RK85"/>
<organism evidence="6 7">
    <name type="scientific">Parvularcula marina</name>
    <dbReference type="NCBI Taxonomy" id="2292771"/>
    <lineage>
        <taxon>Bacteria</taxon>
        <taxon>Pseudomonadati</taxon>
        <taxon>Pseudomonadota</taxon>
        <taxon>Alphaproteobacteria</taxon>
        <taxon>Parvularculales</taxon>
        <taxon>Parvularculaceae</taxon>
        <taxon>Parvularcula</taxon>
    </lineage>
</organism>
<feature type="domain" description="RsdA/BaiN/AoA(So)-like Rossmann fold-like" evidence="4">
    <location>
        <begin position="11"/>
        <end position="399"/>
    </location>
</feature>
<dbReference type="InterPro" id="IPR057661">
    <property type="entry name" value="RsdA/BaiN/AoA(So)_Rossmann"/>
</dbReference>
<evidence type="ECO:0000259" key="5">
    <source>
        <dbReference type="Pfam" id="PF22780"/>
    </source>
</evidence>
<comment type="cofactor">
    <cofactor evidence="1">
        <name>FAD</name>
        <dbReference type="ChEBI" id="CHEBI:57692"/>
    </cofactor>
</comment>
<dbReference type="InterPro" id="IPR036188">
    <property type="entry name" value="FAD/NAD-bd_sf"/>
</dbReference>
<feature type="domain" description="RsdA/BaiN/AoA(So)-like insert" evidence="5">
    <location>
        <begin position="198"/>
        <end position="347"/>
    </location>
</feature>
<keyword evidence="3" id="KW-0274">FAD</keyword>
<evidence type="ECO:0000259" key="4">
    <source>
        <dbReference type="Pfam" id="PF03486"/>
    </source>
</evidence>
<dbReference type="RefSeq" id="WP_116392480.1">
    <property type="nucleotide sequence ID" value="NZ_QUQO01000001.1"/>
</dbReference>
<keyword evidence="2" id="KW-0285">Flavoprotein</keyword>
<dbReference type="Proteomes" id="UP000264589">
    <property type="component" value="Unassembled WGS sequence"/>
</dbReference>
<dbReference type="PANTHER" id="PTHR42887">
    <property type="entry name" value="OS12G0638800 PROTEIN"/>
    <property type="match status" value="1"/>
</dbReference>
<dbReference type="Pfam" id="PF03486">
    <property type="entry name" value="HI0933_like"/>
    <property type="match status" value="1"/>
</dbReference>
<evidence type="ECO:0000256" key="3">
    <source>
        <dbReference type="ARBA" id="ARBA00022827"/>
    </source>
</evidence>
<evidence type="ECO:0000313" key="6">
    <source>
        <dbReference type="EMBL" id="RFB05847.1"/>
    </source>
</evidence>
<name>A0A371RK85_9PROT</name>
<dbReference type="SUPFAM" id="SSF160996">
    <property type="entry name" value="HI0933 insert domain-like"/>
    <property type="match status" value="1"/>
</dbReference>
<evidence type="ECO:0000313" key="7">
    <source>
        <dbReference type="Proteomes" id="UP000264589"/>
    </source>
</evidence>
<dbReference type="OrthoDB" id="5288829at2"/>
<dbReference type="AlphaFoldDB" id="A0A371RK85"/>
<keyword evidence="7" id="KW-1185">Reference proteome</keyword>
<dbReference type="Gene3D" id="3.50.50.60">
    <property type="entry name" value="FAD/NAD(P)-binding domain"/>
    <property type="match status" value="1"/>
</dbReference>
<dbReference type="Gene3D" id="2.40.30.10">
    <property type="entry name" value="Translation factors"/>
    <property type="match status" value="1"/>
</dbReference>
<dbReference type="InterPro" id="IPR022460">
    <property type="entry name" value="Flavoprotein_PP4765"/>
</dbReference>
<dbReference type="EMBL" id="QUQO01000001">
    <property type="protein sequence ID" value="RFB05847.1"/>
    <property type="molecule type" value="Genomic_DNA"/>
</dbReference>
<accession>A0A371RK85</accession>
<dbReference type="SUPFAM" id="SSF51905">
    <property type="entry name" value="FAD/NAD(P)-binding domain"/>
    <property type="match status" value="1"/>
</dbReference>
<comment type="caution">
    <text evidence="6">The sequence shown here is derived from an EMBL/GenBank/DDBJ whole genome shotgun (WGS) entry which is preliminary data.</text>
</comment>
<evidence type="ECO:0000256" key="2">
    <source>
        <dbReference type="ARBA" id="ARBA00022630"/>
    </source>
</evidence>